<feature type="domain" description="Carbohydrate binding module xylan-binding" evidence="2">
    <location>
        <begin position="580"/>
        <end position="667"/>
    </location>
</feature>
<keyword evidence="4" id="KW-1185">Reference proteome</keyword>
<evidence type="ECO:0000256" key="1">
    <source>
        <dbReference type="SAM" id="MobiDB-lite"/>
    </source>
</evidence>
<dbReference type="Gene3D" id="3.20.20.80">
    <property type="entry name" value="Glycosidases"/>
    <property type="match status" value="1"/>
</dbReference>
<dbReference type="InterPro" id="IPR031768">
    <property type="entry name" value="CBM60_xylan-bd"/>
</dbReference>
<dbReference type="Proteomes" id="UP000600101">
    <property type="component" value="Unassembled WGS sequence"/>
</dbReference>
<dbReference type="AlphaFoldDB" id="A0A9X0R0M3"/>
<evidence type="ECO:0000313" key="4">
    <source>
        <dbReference type="Proteomes" id="UP000600101"/>
    </source>
</evidence>
<accession>A0A9X0R0M3</accession>
<evidence type="ECO:0000313" key="3">
    <source>
        <dbReference type="EMBL" id="MBC4016293.1"/>
    </source>
</evidence>
<feature type="domain" description="Carbohydrate binding module xylan-binding" evidence="2">
    <location>
        <begin position="455"/>
        <end position="543"/>
    </location>
</feature>
<dbReference type="SUPFAM" id="SSF51445">
    <property type="entry name" value="(Trans)glycosidases"/>
    <property type="match status" value="1"/>
</dbReference>
<protein>
    <recommendedName>
        <fullName evidence="2">Carbohydrate binding module xylan-binding domain-containing protein</fullName>
    </recommendedName>
</protein>
<feature type="region of interest" description="Disordered" evidence="1">
    <location>
        <begin position="418"/>
        <end position="438"/>
    </location>
</feature>
<gene>
    <name evidence="3" type="ORF">H7965_13290</name>
</gene>
<reference evidence="3" key="1">
    <citation type="submission" date="2020-08" db="EMBL/GenBank/DDBJ databases">
        <authorList>
            <person name="Hu Y."/>
            <person name="Nguyen S.V."/>
            <person name="Li F."/>
            <person name="Fanning S."/>
        </authorList>
    </citation>
    <scope>NUCLEOTIDE SEQUENCE</scope>
    <source>
        <strain evidence="3">SYSU D8009</strain>
    </source>
</reference>
<dbReference type="EMBL" id="JACOMF010000014">
    <property type="protein sequence ID" value="MBC4016293.1"/>
    <property type="molecule type" value="Genomic_DNA"/>
</dbReference>
<dbReference type="Pfam" id="PF16841">
    <property type="entry name" value="CBM60"/>
    <property type="match status" value="2"/>
</dbReference>
<proteinExistence type="predicted"/>
<evidence type="ECO:0000259" key="2">
    <source>
        <dbReference type="Pfam" id="PF16841"/>
    </source>
</evidence>
<sequence length="695" mass="71964">MAATPVAMRTANFLDTIGVNTHINWQDSGSAYANQETIKEAIEYLGVGYVRDGVPYEGWTLPFYQELANAGVKFNLLTMATAFNETGSFETDLDRISALAEISPGSVASIEGLNEINTWTVDYKGQNTGSNLALGREVQALLYSQVQADAALASIPVLNLTVGGLTAQQASVMGDMSELADYGTWHTYFGNGDQPLANITSGIAAARLLNPADAVQITETNYYTAVDSMEWGGGGVTEEVQAKFDLNLLLDAAKGGVARTYLYELLDNGLSPTTTIEGSLGLFHSDGTPKQAATAIHNLGVILEDSAANASSFTTSALDVSVDGLSDTGRTLLMQKADGSYSLAIWAEPDIWNEQSRTAISAPTQSVTITLGTAAGTITVYDPLTGTSAIASAKDADSITVEVTDHPLIIDIAGPSTAPVAESPAEEEPPVAQPPATQPPVVDAGGTVIGTGSDTLVLKISQDAWQGDAQYTVSVDGEQLGGTLTARALSGSGESDTVTLQGDWGLGGHEVSVSFINDAWGGSSSTDRDLHVDSVTYNGVAAGRATTLYGNGAAHFTVKDATGPDAAGSDATIGSGTDSIVLKIAQDAYDGDAQYVILVDGEQVGGTLTAGASHALGEHDTLTVKGSWAAGDHRLSVKFLNDAYDGTPETDRNLYVEGITYDGKAVAGGTATLLGAGTVNFTLTDLTAPADSWVL</sequence>
<dbReference type="RefSeq" id="WP_186771066.1">
    <property type="nucleotide sequence ID" value="NZ_JACOMF010000014.1"/>
</dbReference>
<dbReference type="InterPro" id="IPR017853">
    <property type="entry name" value="GH"/>
</dbReference>
<dbReference type="Gene3D" id="2.60.60.40">
    <property type="match status" value="2"/>
</dbReference>
<name>A0A9X0R0M3_9PROT</name>
<organism evidence="3 4">
    <name type="scientific">Siccirubricoccus deserti</name>
    <dbReference type="NCBI Taxonomy" id="2013562"/>
    <lineage>
        <taxon>Bacteria</taxon>
        <taxon>Pseudomonadati</taxon>
        <taxon>Pseudomonadota</taxon>
        <taxon>Alphaproteobacteria</taxon>
        <taxon>Acetobacterales</taxon>
        <taxon>Roseomonadaceae</taxon>
        <taxon>Siccirubricoccus</taxon>
    </lineage>
</organism>
<comment type="caution">
    <text evidence="3">The sequence shown here is derived from an EMBL/GenBank/DDBJ whole genome shotgun (WGS) entry which is preliminary data.</text>
</comment>